<gene>
    <name evidence="2" type="ORF">CN611_32425</name>
</gene>
<keyword evidence="2" id="KW-0378">Hydrolase</keyword>
<reference evidence="2 3" key="1">
    <citation type="submission" date="2017-09" db="EMBL/GenBank/DDBJ databases">
        <title>Large-scale bioinformatics analysis of Bacillus genomes uncovers conserved roles of natural products in bacterial physiology.</title>
        <authorList>
            <consortium name="Agbiome Team Llc"/>
            <person name="Bleich R.M."/>
            <person name="Grubbs K.J."/>
            <person name="Santa Maria K.C."/>
            <person name="Allen S.E."/>
            <person name="Farag S."/>
            <person name="Shank E.A."/>
            <person name="Bowers A."/>
        </authorList>
    </citation>
    <scope>NUCLEOTIDE SEQUENCE [LARGE SCALE GENOMIC DNA]</scope>
    <source>
        <strain evidence="2 3">AFS010764</strain>
    </source>
</reference>
<keyword evidence="2" id="KW-0121">Carboxypeptidase</keyword>
<dbReference type="GO" id="GO:0009002">
    <property type="term" value="F:serine-type D-Ala-D-Ala carboxypeptidase activity"/>
    <property type="evidence" value="ECO:0007669"/>
    <property type="project" value="InterPro"/>
</dbReference>
<dbReference type="InterPro" id="IPR015956">
    <property type="entry name" value="Peniciliin-bd_prot_C_sf"/>
</dbReference>
<dbReference type="Pfam" id="PF07943">
    <property type="entry name" value="PBP5_C"/>
    <property type="match status" value="1"/>
</dbReference>
<evidence type="ECO:0000313" key="3">
    <source>
        <dbReference type="Proteomes" id="UP000220621"/>
    </source>
</evidence>
<accession>A0A2A8B1I3</accession>
<dbReference type="SUPFAM" id="SSF69189">
    <property type="entry name" value="Penicillin-binding protein associated domain"/>
    <property type="match status" value="1"/>
</dbReference>
<name>A0A2A8B1I3_9BACI</name>
<dbReference type="EMBL" id="NUDL01000334">
    <property type="protein sequence ID" value="PEM35940.1"/>
    <property type="molecule type" value="Genomic_DNA"/>
</dbReference>
<dbReference type="Gene3D" id="2.60.410.10">
    <property type="entry name" value="D-Ala-D-Ala carboxypeptidase, C-terminal domain"/>
    <property type="match status" value="1"/>
</dbReference>
<dbReference type="InterPro" id="IPR012907">
    <property type="entry name" value="Peptidase_S11_C"/>
</dbReference>
<evidence type="ECO:0000259" key="1">
    <source>
        <dbReference type="Pfam" id="PF07943"/>
    </source>
</evidence>
<evidence type="ECO:0000313" key="2">
    <source>
        <dbReference type="EMBL" id="PEM35940.1"/>
    </source>
</evidence>
<organism evidence="2 3">
    <name type="scientific">Bacillus wiedmannii</name>
    <dbReference type="NCBI Taxonomy" id="1890302"/>
    <lineage>
        <taxon>Bacteria</taxon>
        <taxon>Bacillati</taxon>
        <taxon>Bacillota</taxon>
        <taxon>Bacilli</taxon>
        <taxon>Bacillales</taxon>
        <taxon>Bacillaceae</taxon>
        <taxon>Bacillus</taxon>
        <taxon>Bacillus cereus group</taxon>
    </lineage>
</organism>
<dbReference type="GO" id="GO:0006508">
    <property type="term" value="P:proteolysis"/>
    <property type="evidence" value="ECO:0007669"/>
    <property type="project" value="InterPro"/>
</dbReference>
<dbReference type="AlphaFoldDB" id="A0A2A8B1I3"/>
<protein>
    <submittedName>
        <fullName evidence="2">D-alanyl-D-alanine carboxypeptidase</fullName>
    </submittedName>
</protein>
<feature type="non-terminal residue" evidence="2">
    <location>
        <position position="79"/>
    </location>
</feature>
<keyword evidence="2" id="KW-0645">Protease</keyword>
<dbReference type="Proteomes" id="UP000220621">
    <property type="component" value="Unassembled WGS sequence"/>
</dbReference>
<comment type="caution">
    <text evidence="2">The sequence shown here is derived from an EMBL/GenBank/DDBJ whole genome shotgun (WGS) entry which is preliminary data.</text>
</comment>
<feature type="domain" description="Peptidase S11 D-Ala-D-Ala carboxypeptidase A C-terminal" evidence="1">
    <location>
        <begin position="15"/>
        <end position="79"/>
    </location>
</feature>
<sequence>FDETKKLYDYGFANFEVKKAYGKDSVAKGHETVRVANAKDKDVVVQTKQAVSLPIPKNNKDVYKKEFKVLNEEQEAPIK</sequence>
<dbReference type="InterPro" id="IPR037167">
    <property type="entry name" value="Peptidase_S11_C_sf"/>
</dbReference>
<proteinExistence type="predicted"/>
<feature type="non-terminal residue" evidence="2">
    <location>
        <position position="1"/>
    </location>
</feature>